<name>A0AAU9DAT1_9LACO</name>
<evidence type="ECO:0000259" key="8">
    <source>
        <dbReference type="Pfam" id="PF00108"/>
    </source>
</evidence>
<accession>A0AAU9DAT1</accession>
<dbReference type="InterPro" id="IPR016039">
    <property type="entry name" value="Thiolase-like"/>
</dbReference>
<dbReference type="PROSITE" id="PS00099">
    <property type="entry name" value="THIOLASE_3"/>
    <property type="match status" value="1"/>
</dbReference>
<feature type="domain" description="Thiolase N-terminal" evidence="8">
    <location>
        <begin position="8"/>
        <end position="245"/>
    </location>
</feature>
<feature type="domain" description="Thiolase C-terminal" evidence="9">
    <location>
        <begin position="255"/>
        <end position="374"/>
    </location>
</feature>
<evidence type="ECO:0000256" key="3">
    <source>
        <dbReference type="ARBA" id="ARBA00022679"/>
    </source>
</evidence>
<dbReference type="InterPro" id="IPR002155">
    <property type="entry name" value="Thiolase"/>
</dbReference>
<gene>
    <name evidence="10" type="ORF">KIMC2_13520</name>
</gene>
<comment type="similarity">
    <text evidence="1 7">Belongs to the thiolase-like superfamily. Thiolase family.</text>
</comment>
<keyword evidence="11" id="KW-1185">Reference proteome</keyword>
<reference evidence="10 11" key="1">
    <citation type="journal article" date="2023" name="Microbiol. Spectr.">
        <title>Symbiosis of Carpenter Bees with Uncharacterized Lactic Acid Bacteria Showing NAD Auxotrophy.</title>
        <authorList>
            <person name="Kawasaki S."/>
            <person name="Ozawa K."/>
            <person name="Mori T."/>
            <person name="Yamamoto A."/>
            <person name="Ito M."/>
            <person name="Ohkuma M."/>
            <person name="Sakamoto M."/>
            <person name="Matsutani M."/>
        </authorList>
    </citation>
    <scope>NUCLEOTIDE SEQUENCE [LARGE SCALE GENOMIC DNA]</scope>
    <source>
        <strain evidence="10 11">KimC2</strain>
    </source>
</reference>
<evidence type="ECO:0000256" key="1">
    <source>
        <dbReference type="ARBA" id="ARBA00010982"/>
    </source>
</evidence>
<protein>
    <recommendedName>
        <fullName evidence="2">acetyl-CoA C-acetyltransferase</fullName>
        <ecNumber evidence="2">2.3.1.9</ecNumber>
    </recommendedName>
    <alternativeName>
        <fullName evidence="5">Acetoacetyl-CoA thiolase</fullName>
    </alternativeName>
</protein>
<dbReference type="PANTHER" id="PTHR18919:SF107">
    <property type="entry name" value="ACETYL-COA ACETYLTRANSFERASE, CYTOSOLIC"/>
    <property type="match status" value="1"/>
</dbReference>
<dbReference type="EMBL" id="AP026801">
    <property type="protein sequence ID" value="BDR56790.1"/>
    <property type="molecule type" value="Genomic_DNA"/>
</dbReference>
<feature type="active site" description="Acyl-thioester intermediate" evidence="6">
    <location>
        <position position="86"/>
    </location>
</feature>
<dbReference type="InterPro" id="IPR020610">
    <property type="entry name" value="Thiolase_AS"/>
</dbReference>
<dbReference type="EC" id="2.3.1.9" evidence="2"/>
<evidence type="ECO:0000256" key="6">
    <source>
        <dbReference type="PIRSR" id="PIRSR000429-1"/>
    </source>
</evidence>
<dbReference type="Pfam" id="PF02803">
    <property type="entry name" value="Thiolase_C"/>
    <property type="match status" value="1"/>
</dbReference>
<dbReference type="Gene3D" id="3.40.47.10">
    <property type="match status" value="2"/>
</dbReference>
<dbReference type="PROSITE" id="PS00737">
    <property type="entry name" value="THIOLASE_2"/>
    <property type="match status" value="1"/>
</dbReference>
<dbReference type="InterPro" id="IPR020615">
    <property type="entry name" value="Thiolase_acyl_enz_int_AS"/>
</dbReference>
<dbReference type="SUPFAM" id="SSF53901">
    <property type="entry name" value="Thiolase-like"/>
    <property type="match status" value="2"/>
</dbReference>
<evidence type="ECO:0000256" key="4">
    <source>
        <dbReference type="ARBA" id="ARBA00023315"/>
    </source>
</evidence>
<dbReference type="InterPro" id="IPR020613">
    <property type="entry name" value="Thiolase_CS"/>
</dbReference>
<keyword evidence="4 7" id="KW-0012">Acyltransferase</keyword>
<dbReference type="PANTHER" id="PTHR18919">
    <property type="entry name" value="ACETYL-COA C-ACYLTRANSFERASE"/>
    <property type="match status" value="1"/>
</dbReference>
<dbReference type="CDD" id="cd00751">
    <property type="entry name" value="thiolase"/>
    <property type="match status" value="1"/>
</dbReference>
<dbReference type="PROSITE" id="PS00098">
    <property type="entry name" value="THIOLASE_1"/>
    <property type="match status" value="1"/>
</dbReference>
<organism evidence="10 11">
    <name type="scientific">Xylocopilactobacillus apis</name>
    <dbReference type="NCBI Taxonomy" id="2932183"/>
    <lineage>
        <taxon>Bacteria</taxon>
        <taxon>Bacillati</taxon>
        <taxon>Bacillota</taxon>
        <taxon>Bacilli</taxon>
        <taxon>Lactobacillales</taxon>
        <taxon>Lactobacillaceae</taxon>
        <taxon>Xylocopilactobacillus</taxon>
    </lineage>
</organism>
<dbReference type="KEGG" id="xak:KIMC2_13520"/>
<dbReference type="AlphaFoldDB" id="A0AAU9DAT1"/>
<feature type="active site" description="Proton acceptor" evidence="6">
    <location>
        <position position="332"/>
    </location>
</feature>
<evidence type="ECO:0000259" key="9">
    <source>
        <dbReference type="Pfam" id="PF02803"/>
    </source>
</evidence>
<feature type="active site" description="Proton acceptor" evidence="6">
    <location>
        <position position="362"/>
    </location>
</feature>
<dbReference type="Proteomes" id="UP001321804">
    <property type="component" value="Chromosome"/>
</dbReference>
<dbReference type="GO" id="GO:0003985">
    <property type="term" value="F:acetyl-CoA C-acetyltransferase activity"/>
    <property type="evidence" value="ECO:0007669"/>
    <property type="project" value="UniProtKB-EC"/>
</dbReference>
<evidence type="ECO:0000256" key="2">
    <source>
        <dbReference type="ARBA" id="ARBA00012705"/>
    </source>
</evidence>
<dbReference type="InterPro" id="IPR020617">
    <property type="entry name" value="Thiolase_C"/>
</dbReference>
<dbReference type="PIRSF" id="PIRSF000429">
    <property type="entry name" value="Ac-CoA_Ac_transf"/>
    <property type="match status" value="1"/>
</dbReference>
<dbReference type="NCBIfam" id="TIGR01930">
    <property type="entry name" value="AcCoA-C-Actrans"/>
    <property type="match status" value="1"/>
</dbReference>
<evidence type="ECO:0000313" key="10">
    <source>
        <dbReference type="EMBL" id="BDR56790.1"/>
    </source>
</evidence>
<keyword evidence="3 7" id="KW-0808">Transferase</keyword>
<evidence type="ECO:0000313" key="11">
    <source>
        <dbReference type="Proteomes" id="UP001321804"/>
    </source>
</evidence>
<evidence type="ECO:0000256" key="5">
    <source>
        <dbReference type="ARBA" id="ARBA00030755"/>
    </source>
</evidence>
<evidence type="ECO:0000256" key="7">
    <source>
        <dbReference type="RuleBase" id="RU003557"/>
    </source>
</evidence>
<dbReference type="InterPro" id="IPR020616">
    <property type="entry name" value="Thiolase_N"/>
</dbReference>
<sequence>MQKKITKIIDAKRSPIGKKGKSLEQLSVQEISCQVVKDLDIDLTLVDSLIMGTVLQTGLGSNAARQVALKSGMNDTSTAQTVNMVCGSGMYALHLADSKIKLQEANLIIAGGAESMSNAPAFGLKNKPTLLNDALEDPFTHDHMGVTAENVANEYHVTRKEQDEFALLSHQKAGKSWEKGDFNKEIVPIKSGSEILLSSDECVRVDSSYEKLSQLKPVFCESGTVTAGNSSPLSDGASFLALASEQFVDDYNLDAKADIVDYVEIGFKPELMGYTPYFAIKELLKRNGLKIQDVDLFEINEAFASQCFAVSRDLSIPLDKLNISGGAIALGHPLGSSGARIVTTLVHNLQRKNLELGVASLCIGGGMACAMLIKNN</sequence>
<proteinExistence type="inferred from homology"/>
<dbReference type="Pfam" id="PF00108">
    <property type="entry name" value="Thiolase_N"/>
    <property type="match status" value="1"/>
</dbReference>
<dbReference type="RefSeq" id="WP_317695269.1">
    <property type="nucleotide sequence ID" value="NZ_AP026801.1"/>
</dbReference>